<evidence type="ECO:0000313" key="2">
    <source>
        <dbReference type="Proteomes" id="UP000265520"/>
    </source>
</evidence>
<reference evidence="1 2" key="1">
    <citation type="journal article" date="2018" name="Front. Plant Sci.">
        <title>Red Clover (Trifolium pratense) and Zigzag Clover (T. medium) - A Picture of Genomic Similarities and Differences.</title>
        <authorList>
            <person name="Dluhosova J."/>
            <person name="Istvanek J."/>
            <person name="Nedelnik J."/>
            <person name="Repkova J."/>
        </authorList>
    </citation>
    <scope>NUCLEOTIDE SEQUENCE [LARGE SCALE GENOMIC DNA]</scope>
    <source>
        <strain evidence="2">cv. 10/8</strain>
        <tissue evidence="1">Leaf</tissue>
    </source>
</reference>
<organism evidence="1 2">
    <name type="scientific">Trifolium medium</name>
    <dbReference type="NCBI Taxonomy" id="97028"/>
    <lineage>
        <taxon>Eukaryota</taxon>
        <taxon>Viridiplantae</taxon>
        <taxon>Streptophyta</taxon>
        <taxon>Embryophyta</taxon>
        <taxon>Tracheophyta</taxon>
        <taxon>Spermatophyta</taxon>
        <taxon>Magnoliopsida</taxon>
        <taxon>eudicotyledons</taxon>
        <taxon>Gunneridae</taxon>
        <taxon>Pentapetalae</taxon>
        <taxon>rosids</taxon>
        <taxon>fabids</taxon>
        <taxon>Fabales</taxon>
        <taxon>Fabaceae</taxon>
        <taxon>Papilionoideae</taxon>
        <taxon>50 kb inversion clade</taxon>
        <taxon>NPAAA clade</taxon>
        <taxon>Hologalegina</taxon>
        <taxon>IRL clade</taxon>
        <taxon>Trifolieae</taxon>
        <taxon>Trifolium</taxon>
    </lineage>
</organism>
<sequence>MMAIGKATTFTDRFLPAPGRDLPAESGLSGNVVLRFGGVSRGKSGGTTGCGGARTRGLGELARDDGAELRPLNEGRPAEIEELIVEEGDKEGIELLRVGVEGRDNDRVD</sequence>
<dbReference type="Proteomes" id="UP000265520">
    <property type="component" value="Unassembled WGS sequence"/>
</dbReference>
<comment type="caution">
    <text evidence="1">The sequence shown here is derived from an EMBL/GenBank/DDBJ whole genome shotgun (WGS) entry which is preliminary data.</text>
</comment>
<feature type="non-terminal residue" evidence="1">
    <location>
        <position position="109"/>
    </location>
</feature>
<protein>
    <submittedName>
        <fullName evidence="1">Uncharacterized protein</fullName>
    </submittedName>
</protein>
<name>A0A392QSI6_9FABA</name>
<accession>A0A392QSI6</accession>
<dbReference type="AlphaFoldDB" id="A0A392QSI6"/>
<evidence type="ECO:0000313" key="1">
    <source>
        <dbReference type="EMBL" id="MCI26804.1"/>
    </source>
</evidence>
<proteinExistence type="predicted"/>
<dbReference type="EMBL" id="LXQA010155423">
    <property type="protein sequence ID" value="MCI26804.1"/>
    <property type="molecule type" value="Genomic_DNA"/>
</dbReference>
<keyword evidence="2" id="KW-1185">Reference proteome</keyword>